<sequence length="107" mass="11217">MSEIIDPLTQAKEWQDQGKKVALATVVETWGSSPRPPGSQLVVNEDAGFEGSVSGGCIEGAVVTEAMDVMETGVPKLMEFGVSDAMAWEVGLACGGTVKVFVEKLEA</sequence>
<dbReference type="PANTHER" id="PTHR30388:SF4">
    <property type="entry name" value="MOLYBDENUM COFACTOR INSERTION CHAPERONE PAOD"/>
    <property type="match status" value="1"/>
</dbReference>
<dbReference type="InterPro" id="IPR003777">
    <property type="entry name" value="XdhC_CoxI"/>
</dbReference>
<dbReference type="Pfam" id="PF02625">
    <property type="entry name" value="XdhC_CoxI"/>
    <property type="match status" value="1"/>
</dbReference>
<evidence type="ECO:0000313" key="2">
    <source>
        <dbReference type="EMBL" id="NMM44054.1"/>
    </source>
</evidence>
<proteinExistence type="predicted"/>
<dbReference type="PANTHER" id="PTHR30388">
    <property type="entry name" value="ALDEHYDE OXIDOREDUCTASE MOLYBDENUM COFACTOR ASSEMBLY PROTEIN"/>
    <property type="match status" value="1"/>
</dbReference>
<evidence type="ECO:0000259" key="1">
    <source>
        <dbReference type="Pfam" id="PF02625"/>
    </source>
</evidence>
<reference evidence="2 3" key="1">
    <citation type="submission" date="2020-04" db="EMBL/GenBank/DDBJ databases">
        <title>Rhodospirillaceae bacterium KN72 isolated from deep sea.</title>
        <authorList>
            <person name="Zhang D.-C."/>
        </authorList>
    </citation>
    <scope>NUCLEOTIDE SEQUENCE [LARGE SCALE GENOMIC DNA]</scope>
    <source>
        <strain evidence="2 3">KN72</strain>
    </source>
</reference>
<gene>
    <name evidence="2" type="ORF">HH303_06170</name>
</gene>
<name>A0A7Y0DYQ6_9PROT</name>
<comment type="caution">
    <text evidence="2">The sequence shown here is derived from an EMBL/GenBank/DDBJ whole genome shotgun (WGS) entry which is preliminary data.</text>
</comment>
<dbReference type="EMBL" id="JABBNT010000002">
    <property type="protein sequence ID" value="NMM44054.1"/>
    <property type="molecule type" value="Genomic_DNA"/>
</dbReference>
<dbReference type="InterPro" id="IPR052698">
    <property type="entry name" value="MoCofactor_Util/Proc"/>
</dbReference>
<dbReference type="Proteomes" id="UP000539372">
    <property type="component" value="Unassembled WGS sequence"/>
</dbReference>
<dbReference type="RefSeq" id="WP_169624363.1">
    <property type="nucleotide sequence ID" value="NZ_JABBNT010000002.1"/>
</dbReference>
<keyword evidence="3" id="KW-1185">Reference proteome</keyword>
<protein>
    <submittedName>
        <fullName evidence="2">XdhC family protein</fullName>
    </submittedName>
</protein>
<evidence type="ECO:0000313" key="3">
    <source>
        <dbReference type="Proteomes" id="UP000539372"/>
    </source>
</evidence>
<accession>A0A7Y0DYQ6</accession>
<organism evidence="2 3">
    <name type="scientific">Pacificispira spongiicola</name>
    <dbReference type="NCBI Taxonomy" id="2729598"/>
    <lineage>
        <taxon>Bacteria</taxon>
        <taxon>Pseudomonadati</taxon>
        <taxon>Pseudomonadota</taxon>
        <taxon>Alphaproteobacteria</taxon>
        <taxon>Rhodospirillales</taxon>
        <taxon>Rhodospirillaceae</taxon>
        <taxon>Pacificispira</taxon>
    </lineage>
</organism>
<feature type="domain" description="XdhC- CoxI" evidence="1">
    <location>
        <begin position="14"/>
        <end position="81"/>
    </location>
</feature>
<dbReference type="AlphaFoldDB" id="A0A7Y0DYQ6"/>